<dbReference type="SUPFAM" id="SSF52047">
    <property type="entry name" value="RNI-like"/>
    <property type="match status" value="1"/>
</dbReference>
<dbReference type="InterPro" id="IPR032675">
    <property type="entry name" value="LRR_dom_sf"/>
</dbReference>
<dbReference type="PANTHER" id="PTHR34145">
    <property type="entry name" value="OS02G0105600 PROTEIN"/>
    <property type="match status" value="1"/>
</dbReference>
<keyword evidence="3" id="KW-1185">Reference proteome</keyword>
<dbReference type="InterPro" id="IPR053772">
    <property type="entry name" value="At1g61320/At1g61330-like"/>
</dbReference>
<dbReference type="Pfam" id="PF23622">
    <property type="entry name" value="LRR_At1g61320_AtMIF1"/>
    <property type="match status" value="1"/>
</dbReference>
<organism evidence="2 3">
    <name type="scientific">Malus baccata</name>
    <name type="common">Siberian crab apple</name>
    <name type="synonym">Pyrus baccata</name>
    <dbReference type="NCBI Taxonomy" id="106549"/>
    <lineage>
        <taxon>Eukaryota</taxon>
        <taxon>Viridiplantae</taxon>
        <taxon>Streptophyta</taxon>
        <taxon>Embryophyta</taxon>
        <taxon>Tracheophyta</taxon>
        <taxon>Spermatophyta</taxon>
        <taxon>Magnoliopsida</taxon>
        <taxon>eudicotyledons</taxon>
        <taxon>Gunneridae</taxon>
        <taxon>Pentapetalae</taxon>
        <taxon>rosids</taxon>
        <taxon>fabids</taxon>
        <taxon>Rosales</taxon>
        <taxon>Rosaceae</taxon>
        <taxon>Amygdaloideae</taxon>
        <taxon>Maleae</taxon>
        <taxon>Malus</taxon>
    </lineage>
</organism>
<comment type="caution">
    <text evidence="2">The sequence shown here is derived from an EMBL/GenBank/DDBJ whole genome shotgun (WGS) entry which is preliminary data.</text>
</comment>
<evidence type="ECO:0000313" key="2">
    <source>
        <dbReference type="EMBL" id="TQD69030.1"/>
    </source>
</evidence>
<dbReference type="InterPro" id="IPR055357">
    <property type="entry name" value="LRR_At1g61320_AtMIF1"/>
</dbReference>
<evidence type="ECO:0000313" key="3">
    <source>
        <dbReference type="Proteomes" id="UP000315295"/>
    </source>
</evidence>
<dbReference type="Gene3D" id="3.80.10.10">
    <property type="entry name" value="Ribonuclease Inhibitor"/>
    <property type="match status" value="1"/>
</dbReference>
<dbReference type="Proteomes" id="UP000315295">
    <property type="component" value="Unassembled WGS sequence"/>
</dbReference>
<dbReference type="STRING" id="106549.A0A540K4B8"/>
<dbReference type="PANTHER" id="PTHR34145:SF68">
    <property type="entry name" value="FBD DOMAIN-CONTAINING PROTEIN"/>
    <property type="match status" value="1"/>
</dbReference>
<dbReference type="AlphaFoldDB" id="A0A540K4B8"/>
<proteinExistence type="predicted"/>
<feature type="domain" description="At1g61320/AtMIF1 LRR" evidence="1">
    <location>
        <begin position="7"/>
        <end position="336"/>
    </location>
</feature>
<accession>A0A540K4B8</accession>
<protein>
    <recommendedName>
        <fullName evidence="1">At1g61320/AtMIF1 LRR domain-containing protein</fullName>
    </recommendedName>
</protein>
<sequence>MEKRVQILELELLTDSIVFLDDNYTFPHKLLLGPEEQKGLFSNLPSLHPGGYSIAPFESLRVVRFQHVGVTGETLEFLLSNCPVLERLSLSFAKDLVKLRVTGTSMALKYLEVKYCHELSIIEISGANIVSFIYCGQLIDLRLNNVLLLVEVSIYKWGTFAEFIWLALSQLSCCLSHLETLKLDIRGAVYNQNHAFPTLSNLKHLELLVDADYSLSLGRLASFMKAAPYLLNLVLGLGFSTSNEDMEIPEKVSKQPHHFLKLVEIAGYRGHECCVEHVRYLVENAVALEKIIINPVRFWCRPTGIERNALLENEEENARDHAIQHLKKKVPSSVEFVCL</sequence>
<evidence type="ECO:0000259" key="1">
    <source>
        <dbReference type="Pfam" id="PF23622"/>
    </source>
</evidence>
<dbReference type="EMBL" id="VIEB01005618">
    <property type="protein sequence ID" value="TQD69030.1"/>
    <property type="molecule type" value="Genomic_DNA"/>
</dbReference>
<reference evidence="2 3" key="1">
    <citation type="journal article" date="2019" name="G3 (Bethesda)">
        <title>Sequencing of a Wild Apple (Malus baccata) Genome Unravels the Differences Between Cultivated and Wild Apple Species Regarding Disease Resistance and Cold Tolerance.</title>
        <authorList>
            <person name="Chen X."/>
        </authorList>
    </citation>
    <scope>NUCLEOTIDE SEQUENCE [LARGE SCALE GENOMIC DNA]</scope>
    <source>
        <strain evidence="3">cv. Shandingzi</strain>
        <tissue evidence="2">Leaves</tissue>
    </source>
</reference>
<name>A0A540K4B8_MALBA</name>
<gene>
    <name evidence="2" type="ORF">C1H46_045437</name>
</gene>